<accession>A0A8T0HDH4</accession>
<reference evidence="1 2" key="1">
    <citation type="submission" date="2020-06" db="EMBL/GenBank/DDBJ databases">
        <title>WGS assembly of Ceratodon purpureus strain R40.</title>
        <authorList>
            <person name="Carey S.B."/>
            <person name="Jenkins J."/>
            <person name="Shu S."/>
            <person name="Lovell J.T."/>
            <person name="Sreedasyam A."/>
            <person name="Maumus F."/>
            <person name="Tiley G.P."/>
            <person name="Fernandez-Pozo N."/>
            <person name="Barry K."/>
            <person name="Chen C."/>
            <person name="Wang M."/>
            <person name="Lipzen A."/>
            <person name="Daum C."/>
            <person name="Saski C.A."/>
            <person name="Payton A.C."/>
            <person name="Mcbreen J.C."/>
            <person name="Conrad R.E."/>
            <person name="Kollar L.M."/>
            <person name="Olsson S."/>
            <person name="Huttunen S."/>
            <person name="Landis J.B."/>
            <person name="Wickett N.J."/>
            <person name="Johnson M.G."/>
            <person name="Rensing S.A."/>
            <person name="Grimwood J."/>
            <person name="Schmutz J."/>
            <person name="Mcdaniel S.F."/>
        </authorList>
    </citation>
    <scope>NUCLEOTIDE SEQUENCE [LARGE SCALE GENOMIC DNA]</scope>
    <source>
        <strain evidence="1 2">R40</strain>
    </source>
</reference>
<comment type="caution">
    <text evidence="1">The sequence shown here is derived from an EMBL/GenBank/DDBJ whole genome shotgun (WGS) entry which is preliminary data.</text>
</comment>
<dbReference type="EMBL" id="CM026427">
    <property type="protein sequence ID" value="KAG0569811.1"/>
    <property type="molecule type" value="Genomic_DNA"/>
</dbReference>
<evidence type="ECO:0000313" key="2">
    <source>
        <dbReference type="Proteomes" id="UP000822688"/>
    </source>
</evidence>
<organism evidence="1 2">
    <name type="scientific">Ceratodon purpureus</name>
    <name type="common">Fire moss</name>
    <name type="synonym">Dicranum purpureum</name>
    <dbReference type="NCBI Taxonomy" id="3225"/>
    <lineage>
        <taxon>Eukaryota</taxon>
        <taxon>Viridiplantae</taxon>
        <taxon>Streptophyta</taxon>
        <taxon>Embryophyta</taxon>
        <taxon>Bryophyta</taxon>
        <taxon>Bryophytina</taxon>
        <taxon>Bryopsida</taxon>
        <taxon>Dicranidae</taxon>
        <taxon>Pseudoditrichales</taxon>
        <taxon>Ditrichaceae</taxon>
        <taxon>Ceratodon</taxon>
    </lineage>
</organism>
<gene>
    <name evidence="1" type="ORF">KC19_6G118000</name>
</gene>
<sequence>MGLTAPSLKDMDYWEVSRKRKPAKLNANGNRRPVNVIMWTVDGSAVLAHPQRGRSECCTIALWRRMMCARNVGRVKGRQVHSRIADDHQSDSDLDFGRNDDLLDLGQPQKARMWEDVGPKLQTAFGMRRWPQGWI</sequence>
<keyword evidence="2" id="KW-1185">Reference proteome</keyword>
<name>A0A8T0HDH4_CERPU</name>
<dbReference type="Proteomes" id="UP000822688">
    <property type="component" value="Chromosome 6"/>
</dbReference>
<proteinExistence type="predicted"/>
<protein>
    <submittedName>
        <fullName evidence="1">Uncharacterized protein</fullName>
    </submittedName>
</protein>
<evidence type="ECO:0000313" key="1">
    <source>
        <dbReference type="EMBL" id="KAG0569811.1"/>
    </source>
</evidence>
<dbReference type="AlphaFoldDB" id="A0A8T0HDH4"/>